<evidence type="ECO:0000313" key="1">
    <source>
        <dbReference type="EMBL" id="WOJ93212.1"/>
    </source>
</evidence>
<dbReference type="Proteomes" id="UP001626537">
    <property type="component" value="Chromosome"/>
</dbReference>
<name>A0ABZ0I2D3_9GAMM</name>
<sequence length="101" mass="12322">MSRWIHGDDFFKTRFFKEFPMAVPHHDLVHEFPELKDRIHELKTSNLHFRKLFDRYHDLTREVENMENEVTPVATQTEEDAKLKRLHLKDELYSMLTKDSH</sequence>
<proteinExistence type="predicted"/>
<dbReference type="RefSeq" id="WP_407347867.1">
    <property type="nucleotide sequence ID" value="NZ_CP136864.1"/>
</dbReference>
<organism evidence="1 2">
    <name type="scientific">Congregibacter variabilis</name>
    <dbReference type="NCBI Taxonomy" id="3081200"/>
    <lineage>
        <taxon>Bacteria</taxon>
        <taxon>Pseudomonadati</taxon>
        <taxon>Pseudomonadota</taxon>
        <taxon>Gammaproteobacteria</taxon>
        <taxon>Cellvibrionales</taxon>
        <taxon>Halieaceae</taxon>
        <taxon>Congregibacter</taxon>
    </lineage>
</organism>
<dbReference type="InterPro" id="IPR038444">
    <property type="entry name" value="DUF465_sf"/>
</dbReference>
<dbReference type="Pfam" id="PF04325">
    <property type="entry name" value="DUF465"/>
    <property type="match status" value="1"/>
</dbReference>
<dbReference type="InterPro" id="IPR007420">
    <property type="entry name" value="DUF465"/>
</dbReference>
<dbReference type="EMBL" id="CP136864">
    <property type="protein sequence ID" value="WOJ93212.1"/>
    <property type="molecule type" value="Genomic_DNA"/>
</dbReference>
<evidence type="ECO:0000313" key="2">
    <source>
        <dbReference type="Proteomes" id="UP001626537"/>
    </source>
</evidence>
<protein>
    <submittedName>
        <fullName evidence="1">DUF465 domain-containing protein</fullName>
    </submittedName>
</protein>
<accession>A0ABZ0I2D3</accession>
<reference evidence="1 2" key="1">
    <citation type="submission" date="2023-10" db="EMBL/GenBank/DDBJ databases">
        <title>Two novel species belonging to the OM43/NOR5 clade.</title>
        <authorList>
            <person name="Park M."/>
        </authorList>
    </citation>
    <scope>NUCLEOTIDE SEQUENCE [LARGE SCALE GENOMIC DNA]</scope>
    <source>
        <strain evidence="1 2">IMCC43200</strain>
    </source>
</reference>
<gene>
    <name evidence="1" type="ORF">R0135_15720</name>
</gene>
<keyword evidence="2" id="KW-1185">Reference proteome</keyword>
<dbReference type="Gene3D" id="6.10.280.50">
    <property type="match status" value="1"/>
</dbReference>